<dbReference type="PANTHER" id="PTHR13847">
    <property type="entry name" value="SARCOSINE DEHYDROGENASE-RELATED"/>
    <property type="match status" value="1"/>
</dbReference>
<dbReference type="GO" id="GO:0004497">
    <property type="term" value="F:monooxygenase activity"/>
    <property type="evidence" value="ECO:0007669"/>
    <property type="project" value="UniProtKB-ARBA"/>
</dbReference>
<keyword evidence="8" id="KW-1185">Reference proteome</keyword>
<accession>A0A6M8BJZ6</accession>
<evidence type="ECO:0000313" key="8">
    <source>
        <dbReference type="Proteomes" id="UP000505210"/>
    </source>
</evidence>
<name>A0A6M8BJZ6_9CYAN</name>
<feature type="domain" description="Rieske" evidence="6">
    <location>
        <begin position="425"/>
        <end position="512"/>
    </location>
</feature>
<keyword evidence="3" id="KW-0408">Iron</keyword>
<dbReference type="CDD" id="cd03477">
    <property type="entry name" value="Rieske_YhfW_C"/>
    <property type="match status" value="1"/>
</dbReference>
<evidence type="ECO:0000256" key="2">
    <source>
        <dbReference type="ARBA" id="ARBA00022723"/>
    </source>
</evidence>
<dbReference type="Pfam" id="PF00355">
    <property type="entry name" value="Rieske"/>
    <property type="match status" value="1"/>
</dbReference>
<evidence type="ECO:0000256" key="1">
    <source>
        <dbReference type="ARBA" id="ARBA00022714"/>
    </source>
</evidence>
<keyword evidence="1" id="KW-0001">2Fe-2S</keyword>
<dbReference type="Gene3D" id="2.102.10.10">
    <property type="entry name" value="Rieske [2Fe-2S] iron-sulphur domain"/>
    <property type="match status" value="1"/>
</dbReference>
<evidence type="ECO:0000256" key="5">
    <source>
        <dbReference type="ARBA" id="ARBA00023157"/>
    </source>
</evidence>
<reference evidence="7 8" key="1">
    <citation type="submission" date="2020-05" db="EMBL/GenBank/DDBJ databases">
        <title>Complete genome sequence of of a novel Thermoleptolyngbya strain isolated from hot springs of Ganzi, Sichuan China.</title>
        <authorList>
            <person name="Tang J."/>
            <person name="Daroch M."/>
            <person name="Li L."/>
            <person name="Waleron K."/>
            <person name="Waleron M."/>
            <person name="Waleron M."/>
        </authorList>
    </citation>
    <scope>NUCLEOTIDE SEQUENCE [LARGE SCALE GENOMIC DNA]</scope>
    <source>
        <strain evidence="7 8">PKUAC-SCTA183</strain>
    </source>
</reference>
<dbReference type="InterPro" id="IPR036188">
    <property type="entry name" value="FAD/NAD-bd_sf"/>
</dbReference>
<dbReference type="InterPro" id="IPR038010">
    <property type="entry name" value="YhfW_C"/>
</dbReference>
<dbReference type="KEGG" id="theu:HPC62_08535"/>
<dbReference type="PROSITE" id="PS51296">
    <property type="entry name" value="RIESKE"/>
    <property type="match status" value="1"/>
</dbReference>
<evidence type="ECO:0000259" key="6">
    <source>
        <dbReference type="PROSITE" id="PS51296"/>
    </source>
</evidence>
<dbReference type="InterPro" id="IPR006076">
    <property type="entry name" value="FAD-dep_OxRdtase"/>
</dbReference>
<dbReference type="InterPro" id="IPR005805">
    <property type="entry name" value="Rieske_Fe-S_prot_C"/>
</dbReference>
<dbReference type="AlphaFoldDB" id="A0A6M8BJZ6"/>
<keyword evidence="5" id="KW-1015">Disulfide bond</keyword>
<dbReference type="Proteomes" id="UP000505210">
    <property type="component" value="Chromosome"/>
</dbReference>
<dbReference type="GO" id="GO:0016705">
    <property type="term" value="F:oxidoreductase activity, acting on paired donors, with incorporation or reduction of molecular oxygen"/>
    <property type="evidence" value="ECO:0007669"/>
    <property type="project" value="UniProtKB-ARBA"/>
</dbReference>
<dbReference type="Gene3D" id="3.30.9.10">
    <property type="entry name" value="D-Amino Acid Oxidase, subunit A, domain 2"/>
    <property type="match status" value="1"/>
</dbReference>
<evidence type="ECO:0000256" key="4">
    <source>
        <dbReference type="ARBA" id="ARBA00023014"/>
    </source>
</evidence>
<dbReference type="Gene3D" id="3.50.50.60">
    <property type="entry name" value="FAD/NAD(P)-binding domain"/>
    <property type="match status" value="1"/>
</dbReference>
<proteinExistence type="predicted"/>
<dbReference type="GO" id="GO:0046872">
    <property type="term" value="F:metal ion binding"/>
    <property type="evidence" value="ECO:0007669"/>
    <property type="project" value="UniProtKB-KW"/>
</dbReference>
<keyword evidence="4" id="KW-0411">Iron-sulfur</keyword>
<organism evidence="7 8">
    <name type="scientific">Thermoleptolyngbya sichuanensis A183</name>
    <dbReference type="NCBI Taxonomy" id="2737172"/>
    <lineage>
        <taxon>Bacteria</taxon>
        <taxon>Bacillati</taxon>
        <taxon>Cyanobacteriota</taxon>
        <taxon>Cyanophyceae</taxon>
        <taxon>Oculatellales</taxon>
        <taxon>Oculatellaceae</taxon>
        <taxon>Thermoleptolyngbya</taxon>
        <taxon>Thermoleptolyngbya sichuanensis</taxon>
    </lineage>
</organism>
<sequence>MAQNPSSTQSFWIDSTQDVSTYPNLISETFNDVTIDVAIVGAGMAGLTAAYQLAKSGKTVAVIEAGAIAAGVSGHTTAKVTSLHQLIYAQLLKDLGEEKARLYAEANQTAVEFVAQLVEREQIDCDFSRQTAYTFAESADQLQSIRDEAQAAQTLGLPASFVTETPLPFPIAGAVAFSNQAQFHPRRYLAHLARAIAADPSNYIFEHSRVLEINEGEPCQIVTAQGTVHAKDVLVTTNLPFLDQGLFFAKSYAKRSYIIAAPIEGDRAPQGMFIGTGEGYRSIRTTPYQDRQLLLIGGEGHKTGSDEATEERFERLEEYARSRFGVRDIAYRWSSQDFVSFDKVPYVGKLTPMTHHLYVATGFSLWGMTNGTAAGLVLANTILGIENPWADLYDSLRATPFVTADSLKNNLETGIHWVGDRLKALQHHSFDEVAMGEGKLITIEGKQLAAYRDETGQVHAVSPVCTHLGCIVNWNAAEKSWDCPCHGGRFSCQGEVLHGPPVENLEVYPVATTETVSTR</sequence>
<dbReference type="PRINTS" id="PR00162">
    <property type="entry name" value="RIESKE"/>
</dbReference>
<dbReference type="InterPro" id="IPR017941">
    <property type="entry name" value="Rieske_2Fe-2S"/>
</dbReference>
<dbReference type="SUPFAM" id="SSF51905">
    <property type="entry name" value="FAD/NAD(P)-binding domain"/>
    <property type="match status" value="1"/>
</dbReference>
<dbReference type="SUPFAM" id="SSF50022">
    <property type="entry name" value="ISP domain"/>
    <property type="match status" value="1"/>
</dbReference>
<evidence type="ECO:0000256" key="3">
    <source>
        <dbReference type="ARBA" id="ARBA00023004"/>
    </source>
</evidence>
<dbReference type="GO" id="GO:0005737">
    <property type="term" value="C:cytoplasm"/>
    <property type="evidence" value="ECO:0007669"/>
    <property type="project" value="TreeGrafter"/>
</dbReference>
<evidence type="ECO:0000313" key="7">
    <source>
        <dbReference type="EMBL" id="QKD84856.1"/>
    </source>
</evidence>
<gene>
    <name evidence="7" type="ORF">HPC62_08535</name>
</gene>
<keyword evidence="2" id="KW-0479">Metal-binding</keyword>
<dbReference type="GO" id="GO:0016020">
    <property type="term" value="C:membrane"/>
    <property type="evidence" value="ECO:0007669"/>
    <property type="project" value="InterPro"/>
</dbReference>
<dbReference type="RefSeq" id="WP_172358853.1">
    <property type="nucleotide sequence ID" value="NZ_CP053661.1"/>
</dbReference>
<dbReference type="Pfam" id="PF01266">
    <property type="entry name" value="DAO"/>
    <property type="match status" value="1"/>
</dbReference>
<dbReference type="GO" id="GO:0051537">
    <property type="term" value="F:2 iron, 2 sulfur cluster binding"/>
    <property type="evidence" value="ECO:0007669"/>
    <property type="project" value="UniProtKB-KW"/>
</dbReference>
<dbReference type="InterPro" id="IPR036922">
    <property type="entry name" value="Rieske_2Fe-2S_sf"/>
</dbReference>
<dbReference type="PANTHER" id="PTHR13847:SF274">
    <property type="entry name" value="RIESKE 2FE-2S IRON-SULFUR PROTEIN YHFW-RELATED"/>
    <property type="match status" value="1"/>
</dbReference>
<protein>
    <submittedName>
        <fullName evidence="7">FAD-dependent oxidoreductase</fullName>
    </submittedName>
</protein>
<dbReference type="EMBL" id="CP053661">
    <property type="protein sequence ID" value="QKD84856.1"/>
    <property type="molecule type" value="Genomic_DNA"/>
</dbReference>